<dbReference type="AlphaFoldDB" id="U1HI04"/>
<reference evidence="12" key="1">
    <citation type="journal article" date="2014" name="BMC Genomics">
        <title>Genome characteristics reveal the impact of lichenization on lichen-forming fungus Endocarpon pusillum Hedwig (Verrucariales, Ascomycota).</title>
        <authorList>
            <person name="Wang Y.-Y."/>
            <person name="Liu B."/>
            <person name="Zhang X.-Y."/>
            <person name="Zhou Q.-M."/>
            <person name="Zhang T."/>
            <person name="Li H."/>
            <person name="Yu Y.-F."/>
            <person name="Zhang X.-L."/>
            <person name="Hao X.-Y."/>
            <person name="Wang M."/>
            <person name="Wang L."/>
            <person name="Wei J.-C."/>
        </authorList>
    </citation>
    <scope>NUCLEOTIDE SEQUENCE [LARGE SCALE GENOMIC DNA]</scope>
    <source>
        <strain evidence="12">Z07020 / HMAS-L-300199</strain>
    </source>
</reference>
<keyword evidence="8" id="KW-0539">Nucleus</keyword>
<evidence type="ECO:0000256" key="10">
    <source>
        <dbReference type="SAM" id="MobiDB-lite"/>
    </source>
</evidence>
<dbReference type="OMA" id="ADVKFQM"/>
<dbReference type="Proteomes" id="UP000019373">
    <property type="component" value="Unassembled WGS sequence"/>
</dbReference>
<feature type="compositionally biased region" description="Low complexity" evidence="10">
    <location>
        <begin position="121"/>
        <end position="136"/>
    </location>
</feature>
<evidence type="ECO:0000256" key="9">
    <source>
        <dbReference type="ARBA" id="ARBA00038126"/>
    </source>
</evidence>
<dbReference type="InterPro" id="IPR029063">
    <property type="entry name" value="SAM-dependent_MTases_sf"/>
</dbReference>
<comment type="similarity">
    <text evidence="9">Belongs to the methyltransferase superfamily. METTL18 family.</text>
</comment>
<dbReference type="GO" id="GO:0018064">
    <property type="term" value="F:protein-L-histidine N-tele-methyltransferase activity"/>
    <property type="evidence" value="ECO:0007669"/>
    <property type="project" value="UniProtKB-EC"/>
</dbReference>
<dbReference type="GeneID" id="19240591"/>
<evidence type="ECO:0000256" key="5">
    <source>
        <dbReference type="ARBA" id="ARBA00022603"/>
    </source>
</evidence>
<keyword evidence="5" id="KW-0489">Methyltransferase</keyword>
<keyword evidence="4" id="KW-0963">Cytoplasm</keyword>
<evidence type="ECO:0000256" key="3">
    <source>
        <dbReference type="ARBA" id="ARBA00012533"/>
    </source>
</evidence>
<evidence type="ECO:0000256" key="4">
    <source>
        <dbReference type="ARBA" id="ARBA00022490"/>
    </source>
</evidence>
<proteinExistence type="inferred from homology"/>
<evidence type="ECO:0000256" key="7">
    <source>
        <dbReference type="ARBA" id="ARBA00022691"/>
    </source>
</evidence>
<gene>
    <name evidence="11" type="ORF">EPUS_05643</name>
</gene>
<evidence type="ECO:0000256" key="1">
    <source>
        <dbReference type="ARBA" id="ARBA00004123"/>
    </source>
</evidence>
<protein>
    <recommendedName>
        <fullName evidence="3">protein-histidine N-methyltransferase</fullName>
        <ecNumber evidence="3">2.1.1.85</ecNumber>
    </recommendedName>
</protein>
<evidence type="ECO:0000256" key="8">
    <source>
        <dbReference type="ARBA" id="ARBA00023242"/>
    </source>
</evidence>
<organism evidence="11 12">
    <name type="scientific">Endocarpon pusillum (strain Z07020 / HMAS-L-300199)</name>
    <name type="common">Lichen-forming fungus</name>
    <dbReference type="NCBI Taxonomy" id="1263415"/>
    <lineage>
        <taxon>Eukaryota</taxon>
        <taxon>Fungi</taxon>
        <taxon>Dikarya</taxon>
        <taxon>Ascomycota</taxon>
        <taxon>Pezizomycotina</taxon>
        <taxon>Eurotiomycetes</taxon>
        <taxon>Chaetothyriomycetidae</taxon>
        <taxon>Verrucariales</taxon>
        <taxon>Verrucariaceae</taxon>
        <taxon>Endocarpon</taxon>
    </lineage>
</organism>
<feature type="compositionally biased region" description="Low complexity" evidence="10">
    <location>
        <begin position="351"/>
        <end position="361"/>
    </location>
</feature>
<dbReference type="RefSeq" id="XP_007805855.1">
    <property type="nucleotide sequence ID" value="XM_007807664.1"/>
</dbReference>
<dbReference type="PANTHER" id="PTHR14614">
    <property type="entry name" value="HEPATOCELLULAR CARCINOMA-ASSOCIATED ANTIGEN"/>
    <property type="match status" value="1"/>
</dbReference>
<keyword evidence="7" id="KW-0949">S-adenosyl-L-methionine</keyword>
<dbReference type="eggNOG" id="KOG2920">
    <property type="taxonomic scope" value="Eukaryota"/>
</dbReference>
<evidence type="ECO:0000313" key="12">
    <source>
        <dbReference type="Proteomes" id="UP000019373"/>
    </source>
</evidence>
<dbReference type="EMBL" id="KE721517">
    <property type="protein sequence ID" value="ERF68504.1"/>
    <property type="molecule type" value="Genomic_DNA"/>
</dbReference>
<dbReference type="GO" id="GO:0032259">
    <property type="term" value="P:methylation"/>
    <property type="evidence" value="ECO:0007669"/>
    <property type="project" value="UniProtKB-KW"/>
</dbReference>
<dbReference type="PANTHER" id="PTHR14614:SF39">
    <property type="entry name" value="HISTIDINE PROTEIN METHYLTRANSFERASE 1 HOMOLOG"/>
    <property type="match status" value="1"/>
</dbReference>
<evidence type="ECO:0000313" key="11">
    <source>
        <dbReference type="EMBL" id="ERF68504.1"/>
    </source>
</evidence>
<evidence type="ECO:0000256" key="2">
    <source>
        <dbReference type="ARBA" id="ARBA00004496"/>
    </source>
</evidence>
<feature type="region of interest" description="Disordered" evidence="10">
    <location>
        <begin position="113"/>
        <end position="136"/>
    </location>
</feature>
<comment type="subcellular location">
    <subcellularLocation>
        <location evidence="2">Cytoplasm</location>
    </subcellularLocation>
    <subcellularLocation>
        <location evidence="1">Nucleus</location>
    </subcellularLocation>
</comment>
<feature type="region of interest" description="Disordered" evidence="10">
    <location>
        <begin position="328"/>
        <end position="370"/>
    </location>
</feature>
<dbReference type="GO" id="GO:0005737">
    <property type="term" value="C:cytoplasm"/>
    <property type="evidence" value="ECO:0007669"/>
    <property type="project" value="UniProtKB-SubCell"/>
</dbReference>
<keyword evidence="6" id="KW-0808">Transferase</keyword>
<dbReference type="HOGENOM" id="CLU_038704_1_0_1"/>
<dbReference type="InterPro" id="IPR019410">
    <property type="entry name" value="Methyltransf_16"/>
</dbReference>
<sequence>MASTFTFAFSGDDIDADADAEGDPNYLDDGMQIDTIHEEPELVAPEKHTLTEILSTLPSSLSYNTLCIPLSFPPAPASASLPAPPHQPATTAILRRALFDVVAQLKAEADINPHAKARQQDATANANADADASNEGDAGGYSYEALISTLEGGDDLRSRVYEGGFKTWECGFDLATYLAVCLYVSKEGGTEVDGVMPGCGFLGRWFSERGVRGTATAADVDRCWNGGLGKDGEEPQEQQQGFDVVELGAGSAMPSLVLLNHVLGTRARRRGRRQEDREDYVEDGNGIEIGGGGGIRFVLCDYNIEVLRLVTGANVLLQFAQRGSERGEALSSGHAAGNKNDLGDQESDPTNNGNGNSNGNVKGEGEGELDNITPSLLQDTILRTLINARISIDFISGAWGPAFVDLVSPSPSDLITTTTTTTTTDEKPATAVPAKPRPILILSSETIYSPLSLQPFVSTLLSLLQRSQHPDSAALVAAKKMYFGVGGGVDEFTSLVRQQGGLVQVVKDINDGGVGRVIVKVTLPSLCTDV</sequence>
<dbReference type="GO" id="GO:0005634">
    <property type="term" value="C:nucleus"/>
    <property type="evidence" value="ECO:0007669"/>
    <property type="project" value="UniProtKB-SubCell"/>
</dbReference>
<accession>U1HI04</accession>
<dbReference type="Gene3D" id="3.40.50.150">
    <property type="entry name" value="Vaccinia Virus protein VP39"/>
    <property type="match status" value="1"/>
</dbReference>
<dbReference type="OrthoDB" id="1723750at2759"/>
<name>U1HI04_ENDPU</name>
<dbReference type="EC" id="2.1.1.85" evidence="3"/>
<evidence type="ECO:0000256" key="6">
    <source>
        <dbReference type="ARBA" id="ARBA00022679"/>
    </source>
</evidence>
<keyword evidence="12" id="KW-1185">Reference proteome</keyword>